<dbReference type="Gene3D" id="3.40.390.10">
    <property type="entry name" value="Collagenase (Catalytic Domain)"/>
    <property type="match status" value="1"/>
</dbReference>
<sequence>MKSPAKRIYQTIESIPAEIAPLFGQQAAQRAQIAIMKWFNDGKSNMTNVGNAISLGSSSHSGLFKKFSGDKAFRNKLRLYLLFEATYGRKSISEVKKLRDAYMKNSYGNENVINLALKRPMQVLGSFSFAGSYKTVKFGGYEFSDEQLKKIEYGYNDAKALLGVVAGALNSPSEKVLGAVEYWFGARDNNTVTTLKNNIQLLSKTMTNRTIKFKPSSKKGTLSASLYAETSGNFCNSYPDMDVSIGLGGSFFNDGACGRYPKLASYEKAKGDLSSTVSHMAKRSGITSGYFQDSRKAYHTKQIKSKSKTINSDSVASFGGTVIHELTHAKLNTDDNNVSVLQNYNIGTNNDIVRVYAEHDQLVYGHYLCRTLAQADTATALDNADNYRLFCETFYAKI</sequence>
<accession>A0A1Y0IG53</accession>
<organism evidence="1 2">
    <name type="scientific">Oleiphilus messinensis</name>
    <dbReference type="NCBI Taxonomy" id="141451"/>
    <lineage>
        <taxon>Bacteria</taxon>
        <taxon>Pseudomonadati</taxon>
        <taxon>Pseudomonadota</taxon>
        <taxon>Gammaproteobacteria</taxon>
        <taxon>Oceanospirillales</taxon>
        <taxon>Oleiphilaceae</taxon>
        <taxon>Oleiphilus</taxon>
    </lineage>
</organism>
<keyword evidence="2" id="KW-1185">Reference proteome</keyword>
<dbReference type="InterPro" id="IPR024079">
    <property type="entry name" value="MetalloPept_cat_dom_sf"/>
</dbReference>
<protein>
    <recommendedName>
        <fullName evidence="3">Lysine-specific metallo-endopeptidase domain-containing protein</fullName>
    </recommendedName>
</protein>
<evidence type="ECO:0000313" key="2">
    <source>
        <dbReference type="Proteomes" id="UP000196027"/>
    </source>
</evidence>
<dbReference type="KEGG" id="ome:OLMES_5246"/>
<gene>
    <name evidence="1" type="ORF">OLMES_5246</name>
</gene>
<dbReference type="AlphaFoldDB" id="A0A1Y0IG53"/>
<dbReference type="EMBL" id="CP021425">
    <property type="protein sequence ID" value="ARU59230.1"/>
    <property type="molecule type" value="Genomic_DNA"/>
</dbReference>
<dbReference type="Proteomes" id="UP000196027">
    <property type="component" value="Chromosome"/>
</dbReference>
<dbReference type="RefSeq" id="WP_087463924.1">
    <property type="nucleotide sequence ID" value="NZ_CP021425.1"/>
</dbReference>
<evidence type="ECO:0008006" key="3">
    <source>
        <dbReference type="Google" id="ProtNLM"/>
    </source>
</evidence>
<proteinExistence type="predicted"/>
<dbReference type="SUPFAM" id="SSF55486">
    <property type="entry name" value="Metalloproteases ('zincins'), catalytic domain"/>
    <property type="match status" value="1"/>
</dbReference>
<reference evidence="1 2" key="1">
    <citation type="submission" date="2017-05" db="EMBL/GenBank/DDBJ databases">
        <title>Genomic insights into alkan degradation activity of Oleiphilus messinensis.</title>
        <authorList>
            <person name="Kozyavkin S.A."/>
            <person name="Slesarev A.I."/>
            <person name="Golyshin P.N."/>
            <person name="Korzhenkov A."/>
            <person name="Golyshina O.N."/>
            <person name="Toshchakov S.V."/>
        </authorList>
    </citation>
    <scope>NUCLEOTIDE SEQUENCE [LARGE SCALE GENOMIC DNA]</scope>
    <source>
        <strain evidence="1 2">ME102</strain>
    </source>
</reference>
<evidence type="ECO:0000313" key="1">
    <source>
        <dbReference type="EMBL" id="ARU59230.1"/>
    </source>
</evidence>
<name>A0A1Y0IG53_9GAMM</name>
<dbReference type="GO" id="GO:0008237">
    <property type="term" value="F:metallopeptidase activity"/>
    <property type="evidence" value="ECO:0007669"/>
    <property type="project" value="InterPro"/>
</dbReference>